<evidence type="ECO:0000256" key="4">
    <source>
        <dbReference type="ARBA" id="ARBA00022801"/>
    </source>
</evidence>
<feature type="region of interest" description="Disordered" evidence="8">
    <location>
        <begin position="82"/>
        <end position="101"/>
    </location>
</feature>
<dbReference type="InterPro" id="IPR036397">
    <property type="entry name" value="RNaseH_sf"/>
</dbReference>
<evidence type="ECO:0000313" key="11">
    <source>
        <dbReference type="Proteomes" id="UP000006906"/>
    </source>
</evidence>
<proteinExistence type="predicted"/>
<keyword evidence="4" id="KW-0378">Hydrolase</keyword>
<keyword evidence="11" id="KW-1185">Reference proteome</keyword>
<name>A0A2K3E705_CHLRE</name>
<evidence type="ECO:0000256" key="6">
    <source>
        <dbReference type="ARBA" id="ARBA00022839"/>
    </source>
</evidence>
<feature type="compositionally biased region" description="Low complexity" evidence="8">
    <location>
        <begin position="82"/>
        <end position="93"/>
    </location>
</feature>
<dbReference type="InParanoid" id="A0A2K3E705"/>
<evidence type="ECO:0000256" key="7">
    <source>
        <dbReference type="PROSITE-ProRule" id="PRU01343"/>
    </source>
</evidence>
<dbReference type="Pfam" id="PF00929">
    <property type="entry name" value="RNase_T"/>
    <property type="match status" value="1"/>
</dbReference>
<feature type="region of interest" description="Disordered" evidence="8">
    <location>
        <begin position="110"/>
        <end position="135"/>
    </location>
</feature>
<dbReference type="RefSeq" id="XP_001690079.2">
    <property type="nucleotide sequence ID" value="XM_001690027.2"/>
</dbReference>
<evidence type="ECO:0000313" key="10">
    <source>
        <dbReference type="EMBL" id="PNW88543.1"/>
    </source>
</evidence>
<dbReference type="Gene3D" id="3.30.420.10">
    <property type="entry name" value="Ribonuclease H-like superfamily/Ribonuclease H"/>
    <property type="match status" value="1"/>
</dbReference>
<dbReference type="CDD" id="cd06133">
    <property type="entry name" value="ERI-1_3'hExo_like"/>
    <property type="match status" value="1"/>
</dbReference>
<dbReference type="InterPro" id="IPR047201">
    <property type="entry name" value="ERI-1_3'hExo-like"/>
</dbReference>
<feature type="compositionally biased region" description="Gly residues" evidence="8">
    <location>
        <begin position="369"/>
        <end position="382"/>
    </location>
</feature>
<keyword evidence="1" id="KW-0540">Nuclease</keyword>
<feature type="compositionally biased region" description="Gly residues" evidence="8">
    <location>
        <begin position="491"/>
        <end position="506"/>
    </location>
</feature>
<feature type="region of interest" description="Disordered" evidence="8">
    <location>
        <begin position="487"/>
        <end position="506"/>
    </location>
</feature>
<feature type="compositionally biased region" description="Low complexity" evidence="8">
    <location>
        <begin position="46"/>
        <end position="58"/>
    </location>
</feature>
<reference evidence="10 11" key="1">
    <citation type="journal article" date="2007" name="Science">
        <title>The Chlamydomonas genome reveals the evolution of key animal and plant functions.</title>
        <authorList>
            <person name="Merchant S.S."/>
            <person name="Prochnik S.E."/>
            <person name="Vallon O."/>
            <person name="Harris E.H."/>
            <person name="Karpowicz S.J."/>
            <person name="Witman G.B."/>
            <person name="Terry A."/>
            <person name="Salamov A."/>
            <person name="Fritz-Laylin L.K."/>
            <person name="Marechal-Drouard L."/>
            <person name="Marshall W.F."/>
            <person name="Qu L.H."/>
            <person name="Nelson D.R."/>
            <person name="Sanderfoot A.A."/>
            <person name="Spalding M.H."/>
            <person name="Kapitonov V.V."/>
            <person name="Ren Q."/>
            <person name="Ferris P."/>
            <person name="Lindquist E."/>
            <person name="Shapiro H."/>
            <person name="Lucas S.M."/>
            <person name="Grimwood J."/>
            <person name="Schmutz J."/>
            <person name="Cardol P."/>
            <person name="Cerutti H."/>
            <person name="Chanfreau G."/>
            <person name="Chen C.L."/>
            <person name="Cognat V."/>
            <person name="Croft M.T."/>
            <person name="Dent R."/>
            <person name="Dutcher S."/>
            <person name="Fernandez E."/>
            <person name="Fukuzawa H."/>
            <person name="Gonzalez-Ballester D."/>
            <person name="Gonzalez-Halphen D."/>
            <person name="Hallmann A."/>
            <person name="Hanikenne M."/>
            <person name="Hippler M."/>
            <person name="Inwood W."/>
            <person name="Jabbari K."/>
            <person name="Kalanon M."/>
            <person name="Kuras R."/>
            <person name="Lefebvre P.A."/>
            <person name="Lemaire S.D."/>
            <person name="Lobanov A.V."/>
            <person name="Lohr M."/>
            <person name="Manuell A."/>
            <person name="Meier I."/>
            <person name="Mets L."/>
            <person name="Mittag M."/>
            <person name="Mittelmeier T."/>
            <person name="Moroney J.V."/>
            <person name="Moseley J."/>
            <person name="Napoli C."/>
            <person name="Nedelcu A.M."/>
            <person name="Niyogi K."/>
            <person name="Novoselov S.V."/>
            <person name="Paulsen I.T."/>
            <person name="Pazour G."/>
            <person name="Purton S."/>
            <person name="Ral J.P."/>
            <person name="Riano-Pachon D.M."/>
            <person name="Riekhof W."/>
            <person name="Rymarquis L."/>
            <person name="Schroda M."/>
            <person name="Stern D."/>
            <person name="Umen J."/>
            <person name="Willows R."/>
            <person name="Wilson N."/>
            <person name="Zimmer S.L."/>
            <person name="Allmer J."/>
            <person name="Balk J."/>
            <person name="Bisova K."/>
            <person name="Chen C.J."/>
            <person name="Elias M."/>
            <person name="Gendler K."/>
            <person name="Hauser C."/>
            <person name="Lamb M.R."/>
            <person name="Ledford H."/>
            <person name="Long J.C."/>
            <person name="Minagawa J."/>
            <person name="Page M.D."/>
            <person name="Pan J."/>
            <person name="Pootakham W."/>
            <person name="Roje S."/>
            <person name="Rose A."/>
            <person name="Stahlberg E."/>
            <person name="Terauchi A.M."/>
            <person name="Yang P."/>
            <person name="Ball S."/>
            <person name="Bowler C."/>
            <person name="Dieckmann C.L."/>
            <person name="Gladyshev V.N."/>
            <person name="Green P."/>
            <person name="Jorgensen R."/>
            <person name="Mayfield S."/>
            <person name="Mueller-Roeber B."/>
            <person name="Rajamani S."/>
            <person name="Sayre R.T."/>
            <person name="Brokstein P."/>
            <person name="Dubchak I."/>
            <person name="Goodstein D."/>
            <person name="Hornick L."/>
            <person name="Huang Y.W."/>
            <person name="Jhaveri J."/>
            <person name="Luo Y."/>
            <person name="Martinez D."/>
            <person name="Ngau W.C."/>
            <person name="Otillar B."/>
            <person name="Poliakov A."/>
            <person name="Porter A."/>
            <person name="Szajkowski L."/>
            <person name="Werner G."/>
            <person name="Zhou K."/>
            <person name="Grigoriev I.V."/>
            <person name="Rokhsar D.S."/>
            <person name="Grossman A.R."/>
        </authorList>
    </citation>
    <scope>NUCLEOTIDE SEQUENCE [LARGE SCALE GENOMIC DNA]</scope>
    <source>
        <strain evidence="11">CC-503</strain>
    </source>
</reference>
<feature type="compositionally biased region" description="Low complexity" evidence="8">
    <location>
        <begin position="383"/>
        <end position="408"/>
    </location>
</feature>
<dbReference type="PROSITE" id="PS51999">
    <property type="entry name" value="ZF_GRF"/>
    <property type="match status" value="1"/>
</dbReference>
<gene>
    <name evidence="10" type="ORF">CHLRE_01g033950v5</name>
</gene>
<dbReference type="Pfam" id="PF06839">
    <property type="entry name" value="Zn_ribbon_GRF"/>
    <property type="match status" value="1"/>
</dbReference>
<evidence type="ECO:0000256" key="1">
    <source>
        <dbReference type="ARBA" id="ARBA00022722"/>
    </source>
</evidence>
<dbReference type="InterPro" id="IPR010666">
    <property type="entry name" value="Znf_GRF"/>
</dbReference>
<dbReference type="STRING" id="3055.A0A2K3E705"/>
<evidence type="ECO:0000256" key="5">
    <source>
        <dbReference type="ARBA" id="ARBA00022833"/>
    </source>
</evidence>
<feature type="region of interest" description="Disordered" evidence="8">
    <location>
        <begin position="516"/>
        <end position="563"/>
    </location>
</feature>
<evidence type="ECO:0000259" key="9">
    <source>
        <dbReference type="PROSITE" id="PS51999"/>
    </source>
</evidence>
<keyword evidence="5" id="KW-0862">Zinc</keyword>
<feature type="region of interest" description="Disordered" evidence="8">
    <location>
        <begin position="16"/>
        <end position="74"/>
    </location>
</feature>
<dbReference type="PaxDb" id="3055-EDP09817"/>
<dbReference type="EMBL" id="CM008962">
    <property type="protein sequence ID" value="PNW88543.1"/>
    <property type="molecule type" value="Genomic_DNA"/>
</dbReference>
<dbReference type="ExpressionAtlas" id="A0A2K3E705">
    <property type="expression patterns" value="baseline"/>
</dbReference>
<organism evidence="10 11">
    <name type="scientific">Chlamydomonas reinhardtii</name>
    <name type="common">Chlamydomonas smithii</name>
    <dbReference type="NCBI Taxonomy" id="3055"/>
    <lineage>
        <taxon>Eukaryota</taxon>
        <taxon>Viridiplantae</taxon>
        <taxon>Chlorophyta</taxon>
        <taxon>core chlorophytes</taxon>
        <taxon>Chlorophyceae</taxon>
        <taxon>CS clade</taxon>
        <taxon>Chlamydomonadales</taxon>
        <taxon>Chlamydomonadaceae</taxon>
        <taxon>Chlamydomonas</taxon>
    </lineage>
</organism>
<keyword evidence="6" id="KW-0269">Exonuclease</keyword>
<keyword evidence="2" id="KW-0479">Metal-binding</keyword>
<sequence length="665" mass="67498">MSQPTPSPRNAFEVLMARKNSPAVKVKSGAKSPGGRTWSAGQQTGAAASRPSPSRASAVATGEVQHNPQLYLPASVEAGAAHGDAATKGAADGPVGEDSAEGVLQHPAADNAVGAPGASGRNDGAGEPPAKRPRLQDLFARPTAKTFSRQVHDLFLVLDLEATCTKRRDLFPVEIIELSCVLLDAHSLEVRGEFQAYVRPTEHPLLDPFCVELTGIEQAQVDTAAPLGEVLERLDGWLRGRGALPARPDCSLLPVTWTDWDLKVCLETECEWRKLPRPPYLRRWCNLKRLFTQRYKRTSNLRACVESLGLEWRGRAHSGLDDSRNTAALAARMARDGAVLRVTDSFREQLPQAQQAQQQGQQGQQQGQGQQGQQGQGQGQQGQQGQAQQGQQGQGQQEQGQGATEGEAAGAGAGDSGEGPVERGGAAAAACGGCGSPARGDGAAVELLDPGENPHGTPGGTTRGAGGAAGAAGAGAGAMGGGGVRVASSHGGKGGSAGGSGGGGKVVAGLRQTVLSLTPRKPPPQPQHPGAKSDGGFPAAGGATAAASTGGTEPGPGGSGGGGSGVAVAASLAAVLPSAATAPPLYDTAGRWLGRCRCGVAARARTVKKPGANLGRHFYSCGRWSLTDRSRQCDFFAFADGLQLAPGAAPAGGGGGAGRTGGGRR</sequence>
<dbReference type="GO" id="GO:0003676">
    <property type="term" value="F:nucleic acid binding"/>
    <property type="evidence" value="ECO:0007669"/>
    <property type="project" value="InterPro"/>
</dbReference>
<dbReference type="Proteomes" id="UP000006906">
    <property type="component" value="Chromosome 1"/>
</dbReference>
<protein>
    <recommendedName>
        <fullName evidence="9">GRF-type domain-containing protein</fullName>
    </recommendedName>
</protein>
<dbReference type="SUPFAM" id="SSF53098">
    <property type="entry name" value="Ribonuclease H-like"/>
    <property type="match status" value="1"/>
</dbReference>
<evidence type="ECO:0000256" key="8">
    <source>
        <dbReference type="SAM" id="MobiDB-lite"/>
    </source>
</evidence>
<accession>A0A2K3E705</accession>
<feature type="compositionally biased region" description="Low complexity" evidence="8">
    <location>
        <begin position="535"/>
        <end position="551"/>
    </location>
</feature>
<dbReference type="PANTHER" id="PTHR23044">
    <property type="entry name" value="3'-5' EXONUCLEASE ERI1-RELATED"/>
    <property type="match status" value="1"/>
</dbReference>
<dbReference type="Gramene" id="PNW88543">
    <property type="protein sequence ID" value="PNW88543"/>
    <property type="gene ID" value="CHLRE_01g033950v5"/>
</dbReference>
<dbReference type="InterPro" id="IPR012337">
    <property type="entry name" value="RNaseH-like_sf"/>
</dbReference>
<feature type="domain" description="GRF-type" evidence="9">
    <location>
        <begin position="596"/>
        <end position="642"/>
    </location>
</feature>
<feature type="compositionally biased region" description="Low complexity" evidence="8">
    <location>
        <begin position="352"/>
        <end position="368"/>
    </location>
</feature>
<dbReference type="GO" id="GO:0008270">
    <property type="term" value="F:zinc ion binding"/>
    <property type="evidence" value="ECO:0007669"/>
    <property type="project" value="UniProtKB-KW"/>
</dbReference>
<dbReference type="GO" id="GO:0000175">
    <property type="term" value="F:3'-5'-RNA exonuclease activity"/>
    <property type="evidence" value="ECO:0007669"/>
    <property type="project" value="InterPro"/>
</dbReference>
<feature type="region of interest" description="Disordered" evidence="8">
    <location>
        <begin position="350"/>
        <end position="481"/>
    </location>
</feature>
<dbReference type="PANTHER" id="PTHR23044:SF61">
    <property type="entry name" value="3'-5' EXORIBONUCLEASE 1-RELATED"/>
    <property type="match status" value="1"/>
</dbReference>
<dbReference type="OrthoDB" id="438618at2759"/>
<dbReference type="InterPro" id="IPR013520">
    <property type="entry name" value="Ribonucl_H"/>
</dbReference>
<feature type="compositionally biased region" description="Gly residues" evidence="8">
    <location>
        <begin position="552"/>
        <end position="563"/>
    </location>
</feature>
<dbReference type="AlphaFoldDB" id="A0A2K3E705"/>
<feature type="compositionally biased region" description="Low complexity" evidence="8">
    <location>
        <begin position="423"/>
        <end position="440"/>
    </location>
</feature>
<feature type="compositionally biased region" description="Gly residues" evidence="8">
    <location>
        <begin position="457"/>
        <end position="481"/>
    </location>
</feature>
<evidence type="ECO:0000256" key="2">
    <source>
        <dbReference type="ARBA" id="ARBA00022723"/>
    </source>
</evidence>
<keyword evidence="3 7" id="KW-0863">Zinc-finger</keyword>
<dbReference type="SMART" id="SM00479">
    <property type="entry name" value="EXOIII"/>
    <property type="match status" value="1"/>
</dbReference>
<dbReference type="KEGG" id="cre:CHLRE_01g033950v5"/>
<evidence type="ECO:0000256" key="3">
    <source>
        <dbReference type="ARBA" id="ARBA00022771"/>
    </source>
</evidence>
<dbReference type="GeneID" id="5715431"/>
<dbReference type="InterPro" id="IPR051274">
    <property type="entry name" value="3-5_Exoribonuclease"/>
</dbReference>